<keyword evidence="1" id="KW-1133">Transmembrane helix</keyword>
<dbReference type="RefSeq" id="WP_076300232.1">
    <property type="nucleotide sequence ID" value="NZ_MPTD01000015.1"/>
</dbReference>
<dbReference type="Proteomes" id="UP000187313">
    <property type="component" value="Unassembled WGS sequence"/>
</dbReference>
<protein>
    <submittedName>
        <fullName evidence="2">Uncharacterized protein</fullName>
    </submittedName>
</protein>
<keyword evidence="3" id="KW-1185">Reference proteome</keyword>
<reference evidence="2 3" key="1">
    <citation type="submission" date="2016-10" db="EMBL/GenBank/DDBJ databases">
        <title>Paenibacillus species isolates.</title>
        <authorList>
            <person name="Beno S.M."/>
        </authorList>
    </citation>
    <scope>NUCLEOTIDE SEQUENCE [LARGE SCALE GENOMIC DNA]</scope>
    <source>
        <strain evidence="2 3">FSL R5-0923</strain>
    </source>
</reference>
<evidence type="ECO:0000256" key="1">
    <source>
        <dbReference type="SAM" id="Phobius"/>
    </source>
</evidence>
<accession>A0ABX3HDG0</accession>
<comment type="caution">
    <text evidence="2">The sequence shown here is derived from an EMBL/GenBank/DDBJ whole genome shotgun (WGS) entry which is preliminary data.</text>
</comment>
<sequence length="137" mass="15368">MGLAPRLINRFAIPLVVFLLIVVIIILPLGRSAYNSLLGDKVTVEYKAKVVSMDGDKATIQWNEDKMVVVTQGNTYVPQSQEIDLNKYSNVKIGDTFTVAVTEPGLLKKGGLEEQRTVEVKKHNINFFKSTWRKLFG</sequence>
<proteinExistence type="predicted"/>
<evidence type="ECO:0000313" key="2">
    <source>
        <dbReference type="EMBL" id="OMD48535.1"/>
    </source>
</evidence>
<keyword evidence="1" id="KW-0812">Transmembrane</keyword>
<name>A0ABX3HDG0_9BACL</name>
<keyword evidence="1" id="KW-0472">Membrane</keyword>
<dbReference type="EMBL" id="MPTD01000015">
    <property type="protein sequence ID" value="OMD48535.1"/>
    <property type="molecule type" value="Genomic_DNA"/>
</dbReference>
<evidence type="ECO:0000313" key="3">
    <source>
        <dbReference type="Proteomes" id="UP000187313"/>
    </source>
</evidence>
<feature type="transmembrane region" description="Helical" evidence="1">
    <location>
        <begin position="12"/>
        <end position="30"/>
    </location>
</feature>
<gene>
    <name evidence="2" type="ORF">BSK51_21630</name>
</gene>
<organism evidence="2 3">
    <name type="scientific">Paenibacillus odorifer</name>
    <dbReference type="NCBI Taxonomy" id="189426"/>
    <lineage>
        <taxon>Bacteria</taxon>
        <taxon>Bacillati</taxon>
        <taxon>Bacillota</taxon>
        <taxon>Bacilli</taxon>
        <taxon>Bacillales</taxon>
        <taxon>Paenibacillaceae</taxon>
        <taxon>Paenibacillus</taxon>
    </lineage>
</organism>